<accession>A0A0B7NLB0</accession>
<protein>
    <submittedName>
        <fullName evidence="1">Uncharacterized protein</fullName>
    </submittedName>
</protein>
<organism evidence="1 2">
    <name type="scientific">Parasitella parasitica</name>
    <dbReference type="NCBI Taxonomy" id="35722"/>
    <lineage>
        <taxon>Eukaryota</taxon>
        <taxon>Fungi</taxon>
        <taxon>Fungi incertae sedis</taxon>
        <taxon>Mucoromycota</taxon>
        <taxon>Mucoromycotina</taxon>
        <taxon>Mucoromycetes</taxon>
        <taxon>Mucorales</taxon>
        <taxon>Mucorineae</taxon>
        <taxon>Mucoraceae</taxon>
        <taxon>Parasitella</taxon>
    </lineage>
</organism>
<proteinExistence type="predicted"/>
<name>A0A0B7NLB0_9FUNG</name>
<evidence type="ECO:0000313" key="2">
    <source>
        <dbReference type="Proteomes" id="UP000054107"/>
    </source>
</evidence>
<keyword evidence="2" id="KW-1185">Reference proteome</keyword>
<sequence length="219" mass="25690">MSLNDDIMYMLFMTKIINVVCPMSLSSLTISVCLKDSWELLNVRKIWFSKKWKLSWCLLRRHIFHGNNFRKNNRAVFATPSDCLDRFELVMQAHPLSIIAVHWDRMVPSHLSTIMARCLANSPKSTDMREQAREEEQENLRYQSGQSLDVLFNKFQSLRKQTQINDQEFVKRFLLKALPEALANHAQFDFNRSDPALTTVEMMLIDLVKSIFDAFLRVQ</sequence>
<dbReference type="AlphaFoldDB" id="A0A0B7NLB0"/>
<gene>
    <name evidence="1" type="primary">PARPA_10571.1 scaffold 41189</name>
</gene>
<dbReference type="Proteomes" id="UP000054107">
    <property type="component" value="Unassembled WGS sequence"/>
</dbReference>
<dbReference type="EMBL" id="LN733056">
    <property type="protein sequence ID" value="CEP16315.1"/>
    <property type="molecule type" value="Genomic_DNA"/>
</dbReference>
<reference evidence="1 2" key="1">
    <citation type="submission" date="2014-09" db="EMBL/GenBank/DDBJ databases">
        <authorList>
            <person name="Ellenberger Sabrina"/>
        </authorList>
    </citation>
    <scope>NUCLEOTIDE SEQUENCE [LARGE SCALE GENOMIC DNA]</scope>
    <source>
        <strain evidence="1 2">CBS 412.66</strain>
    </source>
</reference>
<evidence type="ECO:0000313" key="1">
    <source>
        <dbReference type="EMBL" id="CEP16315.1"/>
    </source>
</evidence>